<dbReference type="PANTHER" id="PTHR21301">
    <property type="entry name" value="REVERSE TRANSCRIPTASE"/>
    <property type="match status" value="1"/>
</dbReference>
<dbReference type="OrthoDB" id="10066550at2759"/>
<dbReference type="GeneID" id="112460135"/>
<evidence type="ECO:0000313" key="2">
    <source>
        <dbReference type="RefSeq" id="XP_024880434.1"/>
    </source>
</evidence>
<reference evidence="2" key="1">
    <citation type="submission" date="2025-08" db="UniProtKB">
        <authorList>
            <consortium name="RefSeq"/>
        </authorList>
    </citation>
    <scope>IDENTIFICATION</scope>
    <source>
        <tissue evidence="2">Whole body</tissue>
    </source>
</reference>
<name>A0A6J1QDR1_9HYME</name>
<sequence>MKYIDSYILKEFNNCKKFLRDKQDIFVTKADKGQITVVMEKTDYNNRMTDLLNDESTYRKLKKDPISQLTTKLNKLVKSWYDSDIIDDPTYYRLKCTNGNLPRCYGLPKFYEQIFGSPMGSPLSPKTSDIVMEDLEMHCLGALDFEIKIFYRYVDDIFTIIPRSKLNDVLNAFNSYHPRLNFTFELESNNSLPFLDTIVIRD</sequence>
<accession>A0A6J1QDR1</accession>
<proteinExistence type="predicted"/>
<keyword evidence="1" id="KW-1185">Reference proteome</keyword>
<protein>
    <submittedName>
        <fullName evidence="2">Uncharacterized protein LOC112460135</fullName>
    </submittedName>
</protein>
<dbReference type="Proteomes" id="UP000504618">
    <property type="component" value="Unplaced"/>
</dbReference>
<dbReference type="PANTHER" id="PTHR21301:SF10">
    <property type="entry name" value="REVERSE TRANSCRIPTASE DOMAIN-CONTAINING PROTEIN"/>
    <property type="match status" value="1"/>
</dbReference>
<dbReference type="AlphaFoldDB" id="A0A6J1QDR1"/>
<dbReference type="CDD" id="cd00304">
    <property type="entry name" value="RT_like"/>
    <property type="match status" value="1"/>
</dbReference>
<dbReference type="RefSeq" id="XP_024880434.1">
    <property type="nucleotide sequence ID" value="XM_025024666.1"/>
</dbReference>
<feature type="non-terminal residue" evidence="2">
    <location>
        <position position="202"/>
    </location>
</feature>
<gene>
    <name evidence="2" type="primary">LOC112460135</name>
</gene>
<organism evidence="1 2">
    <name type="scientific">Temnothorax curvispinosus</name>
    <dbReference type="NCBI Taxonomy" id="300111"/>
    <lineage>
        <taxon>Eukaryota</taxon>
        <taxon>Metazoa</taxon>
        <taxon>Ecdysozoa</taxon>
        <taxon>Arthropoda</taxon>
        <taxon>Hexapoda</taxon>
        <taxon>Insecta</taxon>
        <taxon>Pterygota</taxon>
        <taxon>Neoptera</taxon>
        <taxon>Endopterygota</taxon>
        <taxon>Hymenoptera</taxon>
        <taxon>Apocrita</taxon>
        <taxon>Aculeata</taxon>
        <taxon>Formicoidea</taxon>
        <taxon>Formicidae</taxon>
        <taxon>Myrmicinae</taxon>
        <taxon>Temnothorax</taxon>
    </lineage>
</organism>
<evidence type="ECO:0000313" key="1">
    <source>
        <dbReference type="Proteomes" id="UP000504618"/>
    </source>
</evidence>